<feature type="domain" description="DUF1559" evidence="2">
    <location>
        <begin position="99"/>
        <end position="165"/>
    </location>
</feature>
<dbReference type="InterPro" id="IPR011453">
    <property type="entry name" value="DUF1559"/>
</dbReference>
<dbReference type="PANTHER" id="PTHR30093">
    <property type="entry name" value="GENERAL SECRETION PATHWAY PROTEIN G"/>
    <property type="match status" value="1"/>
</dbReference>
<keyword evidence="1" id="KW-0472">Membrane</keyword>
<dbReference type="EMBL" id="QEKH01000016">
    <property type="protein sequence ID" value="PVY40550.1"/>
    <property type="molecule type" value="Genomic_DNA"/>
</dbReference>
<keyword evidence="4" id="KW-1185">Reference proteome</keyword>
<organism evidence="3 4">
    <name type="scientific">Victivallis vadensis</name>
    <dbReference type="NCBI Taxonomy" id="172901"/>
    <lineage>
        <taxon>Bacteria</taxon>
        <taxon>Pseudomonadati</taxon>
        <taxon>Lentisphaerota</taxon>
        <taxon>Lentisphaeria</taxon>
        <taxon>Victivallales</taxon>
        <taxon>Victivallaceae</taxon>
        <taxon>Victivallis</taxon>
    </lineage>
</organism>
<dbReference type="PANTHER" id="PTHR30093:SF2">
    <property type="entry name" value="TYPE II SECRETION SYSTEM PROTEIN H"/>
    <property type="match status" value="1"/>
</dbReference>
<sequence length="325" mass="35055">GFVTIVPRYLLPQVIPSHSFAALTALIVRRVNGLGDQPRPASVSSRTPPEGALACAPGGGTLPLNILGIMRRNFTLIELLVVIAIIAILAAMLLPALNQAREKARSISCVSNLKQWGLAVHNYYAAFDDFIFPYGGMGSGDGTNKTDGFNWNQAGSWLVCSIDQGAISTWSPGREKWESGKGINGCPSVGDGDVTQGQWGGSPLRRDSYAANYCVTWTQKAMDGFDGSDPRIRKFTKIRNPSQVILISDGIYIGGFHANDDSHLNPATYPGNLTTKQENPCRIGYRHGGRANLLMLGGNVASSSHIRKCKATNGKWEADKLVCEY</sequence>
<dbReference type="AlphaFoldDB" id="A0A2U1AVX5"/>
<feature type="transmembrane region" description="Helical" evidence="1">
    <location>
        <begin position="76"/>
        <end position="97"/>
    </location>
</feature>
<name>A0A2U1AVX5_9BACT</name>
<dbReference type="InterPro" id="IPR045584">
    <property type="entry name" value="Pilin-like"/>
</dbReference>
<evidence type="ECO:0000313" key="3">
    <source>
        <dbReference type="EMBL" id="PVY40550.1"/>
    </source>
</evidence>
<evidence type="ECO:0000256" key="1">
    <source>
        <dbReference type="SAM" id="Phobius"/>
    </source>
</evidence>
<accession>A0A2U1AVX5</accession>
<dbReference type="SUPFAM" id="SSF54523">
    <property type="entry name" value="Pili subunits"/>
    <property type="match status" value="1"/>
</dbReference>
<dbReference type="Pfam" id="PF07596">
    <property type="entry name" value="SBP_bac_10"/>
    <property type="match status" value="1"/>
</dbReference>
<protein>
    <submittedName>
        <fullName evidence="3">Prepilin-type N-terminal cleavage/methylation domain-containing protein/prepilin-type processing-associated H-X9-DG protein</fullName>
    </submittedName>
</protein>
<evidence type="ECO:0000259" key="2">
    <source>
        <dbReference type="Pfam" id="PF07596"/>
    </source>
</evidence>
<dbReference type="Gene3D" id="3.30.700.10">
    <property type="entry name" value="Glycoprotein, Type 4 Pilin"/>
    <property type="match status" value="1"/>
</dbReference>
<keyword evidence="1" id="KW-0812">Transmembrane</keyword>
<reference evidence="3 4" key="1">
    <citation type="submission" date="2018-04" db="EMBL/GenBank/DDBJ databases">
        <title>Genomic Encyclopedia of Type Strains, Phase IV (KMG-IV): sequencing the most valuable type-strain genomes for metagenomic binning, comparative biology and taxonomic classification.</title>
        <authorList>
            <person name="Goeker M."/>
        </authorList>
    </citation>
    <scope>NUCLEOTIDE SEQUENCE [LARGE SCALE GENOMIC DNA]</scope>
    <source>
        <strain evidence="3 4">DSM 14823</strain>
    </source>
</reference>
<feature type="non-terminal residue" evidence="3">
    <location>
        <position position="1"/>
    </location>
</feature>
<dbReference type="InterPro" id="IPR012902">
    <property type="entry name" value="N_methyl_site"/>
</dbReference>
<proteinExistence type="predicted"/>
<gene>
    <name evidence="3" type="ORF">C8D82_1161</name>
</gene>
<comment type="caution">
    <text evidence="3">The sequence shown here is derived from an EMBL/GenBank/DDBJ whole genome shotgun (WGS) entry which is preliminary data.</text>
</comment>
<dbReference type="Proteomes" id="UP000245959">
    <property type="component" value="Unassembled WGS sequence"/>
</dbReference>
<dbReference type="NCBIfam" id="TIGR02532">
    <property type="entry name" value="IV_pilin_GFxxxE"/>
    <property type="match status" value="1"/>
</dbReference>
<keyword evidence="1" id="KW-1133">Transmembrane helix</keyword>
<evidence type="ECO:0000313" key="4">
    <source>
        <dbReference type="Proteomes" id="UP000245959"/>
    </source>
</evidence>